<evidence type="ECO:0000259" key="5">
    <source>
        <dbReference type="PROSITE" id="PS00125"/>
    </source>
</evidence>
<dbReference type="EC" id="3.1.3.16" evidence="4"/>
<reference evidence="6 7" key="1">
    <citation type="submission" date="2012-10" db="EMBL/GenBank/DDBJ databases">
        <authorList>
            <person name="Zafar N."/>
            <person name="Inman J."/>
            <person name="Hall N."/>
            <person name="Lorenzi H."/>
            <person name="Caler E."/>
        </authorList>
    </citation>
    <scope>NUCLEOTIDE SEQUENCE [LARGE SCALE GENOMIC DNA]</scope>
    <source>
        <strain evidence="6 7">IP1</strain>
    </source>
</reference>
<dbReference type="PRINTS" id="PR00114">
    <property type="entry name" value="STPHPHTASE"/>
</dbReference>
<feature type="domain" description="Serine/threonine specific protein phosphatases" evidence="5">
    <location>
        <begin position="111"/>
        <end position="116"/>
    </location>
</feature>
<evidence type="ECO:0000256" key="3">
    <source>
        <dbReference type="ARBA" id="ARBA00023211"/>
    </source>
</evidence>
<dbReference type="Gene3D" id="3.60.21.10">
    <property type="match status" value="1"/>
</dbReference>
<dbReference type="InterPro" id="IPR006186">
    <property type="entry name" value="Ser/Thr-sp_prot-phosphatase"/>
</dbReference>
<dbReference type="SMART" id="SM00156">
    <property type="entry name" value="PP2Ac"/>
    <property type="match status" value="1"/>
</dbReference>
<dbReference type="InterPro" id="IPR004843">
    <property type="entry name" value="Calcineurin-like_PHP"/>
</dbReference>
<protein>
    <recommendedName>
        <fullName evidence="4">Serine/threonine-protein phosphatase</fullName>
        <ecNumber evidence="4">3.1.3.16</ecNumber>
    </recommendedName>
</protein>
<dbReference type="GO" id="GO:0004722">
    <property type="term" value="F:protein serine/threonine phosphatase activity"/>
    <property type="evidence" value="ECO:0007669"/>
    <property type="project" value="UniProtKB-EC"/>
</dbReference>
<gene>
    <name evidence="6" type="ORF">EIN_227440</name>
</gene>
<evidence type="ECO:0000256" key="2">
    <source>
        <dbReference type="ARBA" id="ARBA00022801"/>
    </source>
</evidence>
<keyword evidence="7" id="KW-1185">Reference proteome</keyword>
<dbReference type="PANTHER" id="PTHR45619">
    <property type="entry name" value="SERINE/THREONINE-PROTEIN PHOSPHATASE PP2A-RELATED"/>
    <property type="match status" value="1"/>
</dbReference>
<comment type="similarity">
    <text evidence="4">Belongs to the PPP phosphatase family.</text>
</comment>
<comment type="catalytic activity">
    <reaction evidence="4">
        <text>O-phospho-L-threonyl-[protein] + H2O = L-threonyl-[protein] + phosphate</text>
        <dbReference type="Rhea" id="RHEA:47004"/>
        <dbReference type="Rhea" id="RHEA-COMP:11060"/>
        <dbReference type="Rhea" id="RHEA-COMP:11605"/>
        <dbReference type="ChEBI" id="CHEBI:15377"/>
        <dbReference type="ChEBI" id="CHEBI:30013"/>
        <dbReference type="ChEBI" id="CHEBI:43474"/>
        <dbReference type="ChEBI" id="CHEBI:61977"/>
        <dbReference type="EC" id="3.1.3.16"/>
    </reaction>
</comment>
<keyword evidence="3" id="KW-0464">Manganese</keyword>
<organism evidence="6 7">
    <name type="scientific">Entamoeba invadens IP1</name>
    <dbReference type="NCBI Taxonomy" id="370355"/>
    <lineage>
        <taxon>Eukaryota</taxon>
        <taxon>Amoebozoa</taxon>
        <taxon>Evosea</taxon>
        <taxon>Archamoebae</taxon>
        <taxon>Mastigamoebida</taxon>
        <taxon>Entamoebidae</taxon>
        <taxon>Entamoeba</taxon>
    </lineage>
</organism>
<dbReference type="RefSeq" id="XP_004255102.1">
    <property type="nucleotide sequence ID" value="XM_004255054.1"/>
</dbReference>
<keyword evidence="2 4" id="KW-0378">Hydrolase</keyword>
<dbReference type="InterPro" id="IPR047129">
    <property type="entry name" value="PPA2-like"/>
</dbReference>
<dbReference type="EMBL" id="KB206756">
    <property type="protein sequence ID" value="ELP88331.1"/>
    <property type="molecule type" value="Genomic_DNA"/>
</dbReference>
<accession>A0A0A1U2M9</accession>
<dbReference type="SUPFAM" id="SSF56300">
    <property type="entry name" value="Metallo-dependent phosphatases"/>
    <property type="match status" value="1"/>
</dbReference>
<dbReference type="KEGG" id="eiv:EIN_227440"/>
<proteinExistence type="inferred from homology"/>
<dbReference type="InterPro" id="IPR029052">
    <property type="entry name" value="Metallo-depent_PP-like"/>
</dbReference>
<dbReference type="GO" id="GO:0046872">
    <property type="term" value="F:metal ion binding"/>
    <property type="evidence" value="ECO:0007669"/>
    <property type="project" value="UniProtKB-KW"/>
</dbReference>
<dbReference type="Proteomes" id="UP000014680">
    <property type="component" value="Unassembled WGS sequence"/>
</dbReference>
<keyword evidence="1" id="KW-0479">Metal-binding</keyword>
<sequence>MPGDLDIDRIINRLWNYEMLEEYLIYQLTNKVVELMSKEPTVLTLNLPCTVVGDIHGQFHDLKELFSIAGTPPETTFVFLGDYVDRGHYGLECLLLLAALKLRFPTKVSLLRGNHECSLQTRDYGFYDECMKKYGNVNVWKKCISIFEFMATAATLDNSIFCVHGGLSETATTLDSIKALERTRQIPPTGGYCELMWSDPDENQLEKFKKSSRGAGCMFNSVAVQEFNQTNNTQLVCRAHQLAQDGYQWFFKNLLVTVWSAPKYCYRMDNVASVMEIDSPTSYSFKVFEAAPQDTNGFVSKRNLPECFM</sequence>
<evidence type="ECO:0000256" key="1">
    <source>
        <dbReference type="ARBA" id="ARBA00022723"/>
    </source>
</evidence>
<evidence type="ECO:0000256" key="4">
    <source>
        <dbReference type="RuleBase" id="RU004273"/>
    </source>
</evidence>
<evidence type="ECO:0000313" key="7">
    <source>
        <dbReference type="Proteomes" id="UP000014680"/>
    </source>
</evidence>
<dbReference type="AlphaFoldDB" id="A0A0A1U2M9"/>
<dbReference type="GeneID" id="14887103"/>
<dbReference type="PROSITE" id="PS00125">
    <property type="entry name" value="SER_THR_PHOSPHATASE"/>
    <property type="match status" value="1"/>
</dbReference>
<dbReference type="VEuPathDB" id="AmoebaDB:EIN_227440"/>
<dbReference type="OrthoDB" id="24806at2759"/>
<evidence type="ECO:0000313" key="6">
    <source>
        <dbReference type="EMBL" id="ELP88331.1"/>
    </source>
</evidence>
<dbReference type="OMA" id="DNIFCCH"/>
<name>A0A0A1U2M9_ENTIV</name>
<dbReference type="Pfam" id="PF00149">
    <property type="entry name" value="Metallophos"/>
    <property type="match status" value="1"/>
</dbReference>